<dbReference type="InterPro" id="IPR032710">
    <property type="entry name" value="NTF2-like_dom_sf"/>
</dbReference>
<organism evidence="2 3">
    <name type="scientific">Leucobacter rhizosphaerae</name>
    <dbReference type="NCBI Taxonomy" id="2932245"/>
    <lineage>
        <taxon>Bacteria</taxon>
        <taxon>Bacillati</taxon>
        <taxon>Actinomycetota</taxon>
        <taxon>Actinomycetes</taxon>
        <taxon>Micrococcales</taxon>
        <taxon>Microbacteriaceae</taxon>
        <taxon>Leucobacter</taxon>
    </lineage>
</organism>
<feature type="domain" description="DUF4440" evidence="1">
    <location>
        <begin position="15"/>
        <end position="120"/>
    </location>
</feature>
<dbReference type="EMBL" id="CP095043">
    <property type="protein sequence ID" value="UOQ59694.1"/>
    <property type="molecule type" value="Genomic_DNA"/>
</dbReference>
<sequence>MSAVIEATGELREEILAAESRRQEALIAQDLGALQALFDDSLVHVHAPGEVHTKALLLEHVATRGVYLEITRGALTVRIIGDVAIITGAITNRMKAPGGGERSISGEATQVLRCTDDAEWVFVSFQMTPYGDKAWGALPSQNDERDPV</sequence>
<evidence type="ECO:0000259" key="1">
    <source>
        <dbReference type="Pfam" id="PF14534"/>
    </source>
</evidence>
<dbReference type="Gene3D" id="3.10.450.50">
    <property type="match status" value="1"/>
</dbReference>
<dbReference type="Proteomes" id="UP000831775">
    <property type="component" value="Chromosome"/>
</dbReference>
<dbReference type="InterPro" id="IPR027843">
    <property type="entry name" value="DUF4440"/>
</dbReference>
<evidence type="ECO:0000313" key="2">
    <source>
        <dbReference type="EMBL" id="UOQ59694.1"/>
    </source>
</evidence>
<proteinExistence type="predicted"/>
<evidence type="ECO:0000313" key="3">
    <source>
        <dbReference type="Proteomes" id="UP000831775"/>
    </source>
</evidence>
<dbReference type="RefSeq" id="WP_244684850.1">
    <property type="nucleotide sequence ID" value="NZ_CP095043.1"/>
</dbReference>
<protein>
    <submittedName>
        <fullName evidence="2">Nuclear transport factor 2 family protein</fullName>
    </submittedName>
</protein>
<keyword evidence="3" id="KW-1185">Reference proteome</keyword>
<reference evidence="2 3" key="1">
    <citation type="submission" date="2022-04" db="EMBL/GenBank/DDBJ databases">
        <title>Leucobacter sp. isolated from rhizosphere of onion.</title>
        <authorList>
            <person name="Won M."/>
            <person name="Lee C.-M."/>
            <person name="Woen H.-Y."/>
            <person name="Kwon S.-W."/>
        </authorList>
    </citation>
    <scope>NUCLEOTIDE SEQUENCE [LARGE SCALE GENOMIC DNA]</scope>
    <source>
        <strain evidence="2 3">H25R-14</strain>
    </source>
</reference>
<gene>
    <name evidence="2" type="ORF">MUN76_11625</name>
</gene>
<dbReference type="SUPFAM" id="SSF54427">
    <property type="entry name" value="NTF2-like"/>
    <property type="match status" value="1"/>
</dbReference>
<accession>A0ABY4FU45</accession>
<dbReference type="Pfam" id="PF14534">
    <property type="entry name" value="DUF4440"/>
    <property type="match status" value="1"/>
</dbReference>
<name>A0ABY4FU45_9MICO</name>